<organism evidence="2 3">
    <name type="scientific">Coprinellus micaceus</name>
    <name type="common">Glistening ink-cap mushroom</name>
    <name type="synonym">Coprinus micaceus</name>
    <dbReference type="NCBI Taxonomy" id="71717"/>
    <lineage>
        <taxon>Eukaryota</taxon>
        <taxon>Fungi</taxon>
        <taxon>Dikarya</taxon>
        <taxon>Basidiomycota</taxon>
        <taxon>Agaricomycotina</taxon>
        <taxon>Agaricomycetes</taxon>
        <taxon>Agaricomycetidae</taxon>
        <taxon>Agaricales</taxon>
        <taxon>Agaricineae</taxon>
        <taxon>Psathyrellaceae</taxon>
        <taxon>Coprinellus</taxon>
    </lineage>
</organism>
<reference evidence="2 3" key="1">
    <citation type="journal article" date="2019" name="Nat. Ecol. Evol.">
        <title>Megaphylogeny resolves global patterns of mushroom evolution.</title>
        <authorList>
            <person name="Varga T."/>
            <person name="Krizsan K."/>
            <person name="Foldi C."/>
            <person name="Dima B."/>
            <person name="Sanchez-Garcia M."/>
            <person name="Sanchez-Ramirez S."/>
            <person name="Szollosi G.J."/>
            <person name="Szarkandi J.G."/>
            <person name="Papp V."/>
            <person name="Albert L."/>
            <person name="Andreopoulos W."/>
            <person name="Angelini C."/>
            <person name="Antonin V."/>
            <person name="Barry K.W."/>
            <person name="Bougher N.L."/>
            <person name="Buchanan P."/>
            <person name="Buyck B."/>
            <person name="Bense V."/>
            <person name="Catcheside P."/>
            <person name="Chovatia M."/>
            <person name="Cooper J."/>
            <person name="Damon W."/>
            <person name="Desjardin D."/>
            <person name="Finy P."/>
            <person name="Geml J."/>
            <person name="Haridas S."/>
            <person name="Hughes K."/>
            <person name="Justo A."/>
            <person name="Karasinski D."/>
            <person name="Kautmanova I."/>
            <person name="Kiss B."/>
            <person name="Kocsube S."/>
            <person name="Kotiranta H."/>
            <person name="LaButti K.M."/>
            <person name="Lechner B.E."/>
            <person name="Liimatainen K."/>
            <person name="Lipzen A."/>
            <person name="Lukacs Z."/>
            <person name="Mihaltcheva S."/>
            <person name="Morgado L.N."/>
            <person name="Niskanen T."/>
            <person name="Noordeloos M.E."/>
            <person name="Ohm R.A."/>
            <person name="Ortiz-Santana B."/>
            <person name="Ovrebo C."/>
            <person name="Racz N."/>
            <person name="Riley R."/>
            <person name="Savchenko A."/>
            <person name="Shiryaev A."/>
            <person name="Soop K."/>
            <person name="Spirin V."/>
            <person name="Szebenyi C."/>
            <person name="Tomsovsky M."/>
            <person name="Tulloss R.E."/>
            <person name="Uehling J."/>
            <person name="Grigoriev I.V."/>
            <person name="Vagvolgyi C."/>
            <person name="Papp T."/>
            <person name="Martin F.M."/>
            <person name="Miettinen O."/>
            <person name="Hibbett D.S."/>
            <person name="Nagy L.G."/>
        </authorList>
    </citation>
    <scope>NUCLEOTIDE SEQUENCE [LARGE SCALE GENOMIC DNA]</scope>
    <source>
        <strain evidence="2 3">FP101781</strain>
    </source>
</reference>
<keyword evidence="3" id="KW-1185">Reference proteome</keyword>
<accession>A0A4Y7SE58</accession>
<evidence type="ECO:0000313" key="2">
    <source>
        <dbReference type="EMBL" id="TEB19709.1"/>
    </source>
</evidence>
<protein>
    <submittedName>
        <fullName evidence="2">Uncharacterized protein</fullName>
    </submittedName>
</protein>
<evidence type="ECO:0000313" key="3">
    <source>
        <dbReference type="Proteomes" id="UP000298030"/>
    </source>
</evidence>
<dbReference type="Proteomes" id="UP000298030">
    <property type="component" value="Unassembled WGS sequence"/>
</dbReference>
<comment type="caution">
    <text evidence="2">The sequence shown here is derived from an EMBL/GenBank/DDBJ whole genome shotgun (WGS) entry which is preliminary data.</text>
</comment>
<name>A0A4Y7SE58_COPMI</name>
<sequence length="263" mass="29951">MNARCLWLLRARSLLSAENKGCRKSREEDDNKRAGGSAKGAQKTLARDTEFIEWRGWCLNGGWLGQKWEWRGWSPVFVESVSAIGPVPVDIPSIEVVDRDGGWDTEVDVREATSERCLRCEDGVRNEGVWSKRRKMGYEICQYAWARKTGWKTLNGSAEPQKDKRMGKVRTDGERWKSNTCQKDRNGKDNGYVTLGLDVNRDRVLQTPGASFLGMFSFHAWRLNGASADATERTSLAQRDSRSRGAKWKVSRRRASYKIEIPD</sequence>
<feature type="region of interest" description="Disordered" evidence="1">
    <location>
        <begin position="156"/>
        <end position="175"/>
    </location>
</feature>
<gene>
    <name evidence="2" type="ORF">FA13DRAFT_1718578</name>
</gene>
<evidence type="ECO:0000256" key="1">
    <source>
        <dbReference type="SAM" id="MobiDB-lite"/>
    </source>
</evidence>
<dbReference type="AlphaFoldDB" id="A0A4Y7SE58"/>
<proteinExistence type="predicted"/>
<feature type="compositionally biased region" description="Basic and acidic residues" evidence="1">
    <location>
        <begin position="160"/>
        <end position="175"/>
    </location>
</feature>
<dbReference type="EMBL" id="QPFP01000179">
    <property type="protein sequence ID" value="TEB19709.1"/>
    <property type="molecule type" value="Genomic_DNA"/>
</dbReference>